<dbReference type="RefSeq" id="WP_051665604.1">
    <property type="nucleotide sequence ID" value="NZ_CADEAH010000009.1"/>
</dbReference>
<reference evidence="1 2" key="1">
    <citation type="submission" date="2012-04" db="EMBL/GenBank/DDBJ databases">
        <title>The Genome Sequence of Bartonella koehlerae C-29.</title>
        <authorList>
            <consortium name="The Broad Institute Genome Sequencing Platform"/>
            <consortium name="The Broad Institute Genome Sequencing Center for Infectious Disease"/>
            <person name="Feldgarden M."/>
            <person name="Kirby J."/>
            <person name="Kosoy M."/>
            <person name="Birtles R."/>
            <person name="Probert W.S."/>
            <person name="Chiaraviglio L."/>
            <person name="Walker B."/>
            <person name="Young S.K."/>
            <person name="Zeng Q."/>
            <person name="Gargeya S."/>
            <person name="Fitzgerald M."/>
            <person name="Haas B."/>
            <person name="Abouelleil A."/>
            <person name="Alvarado L."/>
            <person name="Arachchi H.M."/>
            <person name="Berlin A.M."/>
            <person name="Chapman S.B."/>
            <person name="Goldberg J."/>
            <person name="Griggs A."/>
            <person name="Gujja S."/>
            <person name="Hansen M."/>
            <person name="Howarth C."/>
            <person name="Imamovic A."/>
            <person name="Larimer J."/>
            <person name="McCowen C."/>
            <person name="Montmayeur A."/>
            <person name="Murphy C."/>
            <person name="Neiman D."/>
            <person name="Pearson M."/>
            <person name="Priest M."/>
            <person name="Roberts A."/>
            <person name="Saif S."/>
            <person name="Shea T."/>
            <person name="Sisk P."/>
            <person name="Sykes S."/>
            <person name="Wortman J."/>
            <person name="Nusbaum C."/>
            <person name="Birren B."/>
        </authorList>
    </citation>
    <scope>NUCLEOTIDE SEQUENCE [LARGE SCALE GENOMIC DNA]</scope>
    <source>
        <strain evidence="1 2">C-29</strain>
    </source>
</reference>
<proteinExistence type="predicted"/>
<sequence length="168" mass="17441">MIGGTAIVKNKNAALLAANNGLIDATNITLTTNDKGTGTIALGSDSRIELHGNTTINNTLNGLRTVGGGKIISEDLIVIGGKPINSDHDKKRTGVWTENSGSEIKLTGTTTIQNVDVALSAFEDATIKIGNSTIAKNSDSLDTKSKTSKNVIKDEIKAKKVALAIING</sequence>
<gene>
    <name evidence="1" type="ORF">O9A_01404</name>
</gene>
<keyword evidence="2" id="KW-1185">Reference proteome</keyword>
<evidence type="ECO:0000313" key="2">
    <source>
        <dbReference type="Proteomes" id="UP000027015"/>
    </source>
</evidence>
<name>A0A067W4E5_9HYPH</name>
<dbReference type="STRING" id="1134510.O9A_01404"/>
<dbReference type="HOGENOM" id="CLU_1583309_0_0_5"/>
<dbReference type="AlphaFoldDB" id="A0A067W4E5"/>
<dbReference type="EMBL" id="AHPL01000010">
    <property type="protein sequence ID" value="KEC54790.1"/>
    <property type="molecule type" value="Genomic_DNA"/>
</dbReference>
<organism evidence="1 2">
    <name type="scientific">Bartonella koehlerae C-29</name>
    <dbReference type="NCBI Taxonomy" id="1134510"/>
    <lineage>
        <taxon>Bacteria</taxon>
        <taxon>Pseudomonadati</taxon>
        <taxon>Pseudomonadota</taxon>
        <taxon>Alphaproteobacteria</taxon>
        <taxon>Hyphomicrobiales</taxon>
        <taxon>Bartonellaceae</taxon>
        <taxon>Bartonella</taxon>
    </lineage>
</organism>
<protein>
    <submittedName>
        <fullName evidence="1">Uncharacterized protein</fullName>
    </submittedName>
</protein>
<comment type="caution">
    <text evidence="1">The sequence shown here is derived from an EMBL/GenBank/DDBJ whole genome shotgun (WGS) entry which is preliminary data.</text>
</comment>
<accession>A0A067W4E5</accession>
<dbReference type="eggNOG" id="COG4886">
    <property type="taxonomic scope" value="Bacteria"/>
</dbReference>
<evidence type="ECO:0000313" key="1">
    <source>
        <dbReference type="EMBL" id="KEC54790.1"/>
    </source>
</evidence>
<dbReference type="PATRIC" id="fig|1134510.3.peg.1603"/>
<dbReference type="Proteomes" id="UP000027015">
    <property type="component" value="Unassembled WGS sequence"/>
</dbReference>